<dbReference type="Proteomes" id="UP000824120">
    <property type="component" value="Chromosome 2"/>
</dbReference>
<sequence>MIQPIEGKIPDPIQFDGSRRCVYHFGVFGHDTENCYGLKNKIEPLIIEREIQLSGPHPNVKTIICLNMGMLM</sequence>
<dbReference type="AlphaFoldDB" id="A0A9J6A9A8"/>
<keyword evidence="2" id="KW-1185">Reference proteome</keyword>
<proteinExistence type="predicted"/>
<name>A0A9J6A9A8_SOLCO</name>
<accession>A0A9J6A9A8</accession>
<evidence type="ECO:0000313" key="1">
    <source>
        <dbReference type="EMBL" id="KAG5620850.1"/>
    </source>
</evidence>
<dbReference type="EMBL" id="JACXVP010000002">
    <property type="protein sequence ID" value="KAG5620850.1"/>
    <property type="molecule type" value="Genomic_DNA"/>
</dbReference>
<evidence type="ECO:0000313" key="2">
    <source>
        <dbReference type="Proteomes" id="UP000824120"/>
    </source>
</evidence>
<comment type="caution">
    <text evidence="1">The sequence shown here is derived from an EMBL/GenBank/DDBJ whole genome shotgun (WGS) entry which is preliminary data.</text>
</comment>
<reference evidence="1 2" key="1">
    <citation type="submission" date="2020-09" db="EMBL/GenBank/DDBJ databases">
        <title>De no assembly of potato wild relative species, Solanum commersonii.</title>
        <authorList>
            <person name="Cho K."/>
        </authorList>
    </citation>
    <scope>NUCLEOTIDE SEQUENCE [LARGE SCALE GENOMIC DNA]</scope>
    <source>
        <strain evidence="1">LZ3.2</strain>
        <tissue evidence="1">Leaf</tissue>
    </source>
</reference>
<dbReference type="OrthoDB" id="1305446at2759"/>
<protein>
    <submittedName>
        <fullName evidence="1">Uncharacterized protein</fullName>
    </submittedName>
</protein>
<gene>
    <name evidence="1" type="ORF">H5410_006068</name>
</gene>
<organism evidence="1 2">
    <name type="scientific">Solanum commersonii</name>
    <name type="common">Commerson's wild potato</name>
    <name type="synonym">Commerson's nightshade</name>
    <dbReference type="NCBI Taxonomy" id="4109"/>
    <lineage>
        <taxon>Eukaryota</taxon>
        <taxon>Viridiplantae</taxon>
        <taxon>Streptophyta</taxon>
        <taxon>Embryophyta</taxon>
        <taxon>Tracheophyta</taxon>
        <taxon>Spermatophyta</taxon>
        <taxon>Magnoliopsida</taxon>
        <taxon>eudicotyledons</taxon>
        <taxon>Gunneridae</taxon>
        <taxon>Pentapetalae</taxon>
        <taxon>asterids</taxon>
        <taxon>lamiids</taxon>
        <taxon>Solanales</taxon>
        <taxon>Solanaceae</taxon>
        <taxon>Solanoideae</taxon>
        <taxon>Solaneae</taxon>
        <taxon>Solanum</taxon>
    </lineage>
</organism>